<keyword evidence="9" id="KW-0808">Transferase</keyword>
<keyword evidence="18" id="KW-0675">Receptor</keyword>
<evidence type="ECO:0000256" key="16">
    <source>
        <dbReference type="ARBA" id="ARBA00022989"/>
    </source>
</evidence>
<keyword evidence="5" id="KW-1003">Cell membrane</keyword>
<evidence type="ECO:0000256" key="9">
    <source>
        <dbReference type="ARBA" id="ARBA00022679"/>
    </source>
</evidence>
<evidence type="ECO:0000256" key="17">
    <source>
        <dbReference type="ARBA" id="ARBA00023136"/>
    </source>
</evidence>
<evidence type="ECO:0000256" key="19">
    <source>
        <dbReference type="ARBA" id="ARBA00023180"/>
    </source>
</evidence>
<dbReference type="PANTHER" id="PTHR48005:SF92">
    <property type="entry name" value="REPEAT RECEPTOR-LIKE PROTEIN KINASE FAMILY PROTEIN, PUTATIVE-RELATED"/>
    <property type="match status" value="1"/>
</dbReference>
<dbReference type="PANTHER" id="PTHR48005">
    <property type="entry name" value="LEUCINE RICH REPEAT KINASE 2"/>
    <property type="match status" value="1"/>
</dbReference>
<evidence type="ECO:0000256" key="23">
    <source>
        <dbReference type="SAM" id="SignalP"/>
    </source>
</evidence>
<dbReference type="Gene3D" id="3.80.10.10">
    <property type="entry name" value="Ribonuclease Inhibitor"/>
    <property type="match status" value="3"/>
</dbReference>
<keyword evidence="10" id="KW-0812">Transmembrane</keyword>
<evidence type="ECO:0000256" key="4">
    <source>
        <dbReference type="ARBA" id="ARBA00012513"/>
    </source>
</evidence>
<evidence type="ECO:0000256" key="15">
    <source>
        <dbReference type="ARBA" id="ARBA00022840"/>
    </source>
</evidence>
<comment type="catalytic activity">
    <reaction evidence="21">
        <text>L-seryl-[protein] + ATP = O-phospho-L-seryl-[protein] + ADP + H(+)</text>
        <dbReference type="Rhea" id="RHEA:17989"/>
        <dbReference type="Rhea" id="RHEA-COMP:9863"/>
        <dbReference type="Rhea" id="RHEA-COMP:11604"/>
        <dbReference type="ChEBI" id="CHEBI:15378"/>
        <dbReference type="ChEBI" id="CHEBI:29999"/>
        <dbReference type="ChEBI" id="CHEBI:30616"/>
        <dbReference type="ChEBI" id="CHEBI:83421"/>
        <dbReference type="ChEBI" id="CHEBI:456216"/>
        <dbReference type="EC" id="2.7.11.1"/>
    </reaction>
</comment>
<comment type="caution">
    <text evidence="25">The sequence shown here is derived from an EMBL/GenBank/DDBJ whole genome shotgun (WGS) entry which is preliminary data.</text>
</comment>
<keyword evidence="6" id="KW-0723">Serine/threonine-protein kinase</keyword>
<keyword evidence="12" id="KW-0677">Repeat</keyword>
<dbReference type="FunFam" id="1.10.510.10:FF:000445">
    <property type="entry name" value="MDIS1-interacting receptor like kinase 2"/>
    <property type="match status" value="1"/>
</dbReference>
<dbReference type="PROSITE" id="PS00107">
    <property type="entry name" value="PROTEIN_KINASE_ATP"/>
    <property type="match status" value="1"/>
</dbReference>
<dbReference type="FunFam" id="3.80.10.10:FF:000041">
    <property type="entry name" value="LRR receptor-like serine/threonine-protein kinase ERECTA"/>
    <property type="match status" value="1"/>
</dbReference>
<dbReference type="PROSITE" id="PS00109">
    <property type="entry name" value="PROTEIN_KINASE_TYR"/>
    <property type="match status" value="1"/>
</dbReference>
<evidence type="ECO:0000256" key="12">
    <source>
        <dbReference type="ARBA" id="ARBA00022737"/>
    </source>
</evidence>
<dbReference type="Pfam" id="PF23598">
    <property type="entry name" value="LRR_14"/>
    <property type="match status" value="1"/>
</dbReference>
<dbReference type="SMART" id="SM00365">
    <property type="entry name" value="LRR_SD22"/>
    <property type="match status" value="4"/>
</dbReference>
<evidence type="ECO:0000256" key="20">
    <source>
        <dbReference type="ARBA" id="ARBA00047899"/>
    </source>
</evidence>
<evidence type="ECO:0000256" key="8">
    <source>
        <dbReference type="ARBA" id="ARBA00022614"/>
    </source>
</evidence>
<evidence type="ECO:0000256" key="14">
    <source>
        <dbReference type="ARBA" id="ARBA00022777"/>
    </source>
</evidence>
<dbReference type="Pfam" id="PF00069">
    <property type="entry name" value="Pkinase"/>
    <property type="match status" value="1"/>
</dbReference>
<dbReference type="InterPro" id="IPR051420">
    <property type="entry name" value="Ser_Thr_Kinases_DiverseReg"/>
</dbReference>
<dbReference type="EC" id="2.7.11.1" evidence="4"/>
<keyword evidence="26" id="KW-1185">Reference proteome</keyword>
<evidence type="ECO:0000256" key="6">
    <source>
        <dbReference type="ARBA" id="ARBA00022527"/>
    </source>
</evidence>
<keyword evidence="8" id="KW-0433">Leucine-rich repeat</keyword>
<dbReference type="GO" id="GO:0005886">
    <property type="term" value="C:plasma membrane"/>
    <property type="evidence" value="ECO:0007669"/>
    <property type="project" value="UniProtKB-SubCell"/>
</dbReference>
<dbReference type="PROSITE" id="PS50011">
    <property type="entry name" value="PROTEIN_KINASE_DOM"/>
    <property type="match status" value="1"/>
</dbReference>
<dbReference type="InterPro" id="IPR008266">
    <property type="entry name" value="Tyr_kinase_AS"/>
</dbReference>
<evidence type="ECO:0000256" key="22">
    <source>
        <dbReference type="PROSITE-ProRule" id="PRU10141"/>
    </source>
</evidence>
<feature type="binding site" evidence="22">
    <location>
        <position position="492"/>
    </location>
    <ligand>
        <name>ATP</name>
        <dbReference type="ChEBI" id="CHEBI:30616"/>
    </ligand>
</feature>
<proteinExistence type="inferred from homology"/>
<comment type="subcellular location">
    <subcellularLocation>
        <location evidence="1">Cell membrane</location>
    </subcellularLocation>
    <subcellularLocation>
        <location evidence="2">Membrane</location>
        <topology evidence="2">Single-pass type I membrane protein</topology>
    </subcellularLocation>
</comment>
<dbReference type="InterPro" id="IPR032675">
    <property type="entry name" value="LRR_dom_sf"/>
</dbReference>
<comment type="similarity">
    <text evidence="3">Belongs to the RLP family.</text>
</comment>
<evidence type="ECO:0000313" key="25">
    <source>
        <dbReference type="EMBL" id="KAE8714594.1"/>
    </source>
</evidence>
<dbReference type="SUPFAM" id="SSF56112">
    <property type="entry name" value="Protein kinase-like (PK-like)"/>
    <property type="match status" value="1"/>
</dbReference>
<protein>
    <recommendedName>
        <fullName evidence="4">non-specific serine/threonine protein kinase</fullName>
        <ecNumber evidence="4">2.7.11.1</ecNumber>
    </recommendedName>
</protein>
<dbReference type="InterPro" id="IPR055414">
    <property type="entry name" value="LRR_R13L4/SHOC2-like"/>
</dbReference>
<keyword evidence="16" id="KW-1133">Transmembrane helix</keyword>
<name>A0A6A3BCG6_HIBSY</name>
<dbReference type="Proteomes" id="UP000436088">
    <property type="component" value="Unassembled WGS sequence"/>
</dbReference>
<organism evidence="25 26">
    <name type="scientific">Hibiscus syriacus</name>
    <name type="common">Rose of Sharon</name>
    <dbReference type="NCBI Taxonomy" id="106335"/>
    <lineage>
        <taxon>Eukaryota</taxon>
        <taxon>Viridiplantae</taxon>
        <taxon>Streptophyta</taxon>
        <taxon>Embryophyta</taxon>
        <taxon>Tracheophyta</taxon>
        <taxon>Spermatophyta</taxon>
        <taxon>Magnoliopsida</taxon>
        <taxon>eudicotyledons</taxon>
        <taxon>Gunneridae</taxon>
        <taxon>Pentapetalae</taxon>
        <taxon>rosids</taxon>
        <taxon>malvids</taxon>
        <taxon>Malvales</taxon>
        <taxon>Malvaceae</taxon>
        <taxon>Malvoideae</taxon>
        <taxon>Hibiscus</taxon>
    </lineage>
</organism>
<dbReference type="SUPFAM" id="SSF52058">
    <property type="entry name" value="L domain-like"/>
    <property type="match status" value="1"/>
</dbReference>
<evidence type="ECO:0000256" key="18">
    <source>
        <dbReference type="ARBA" id="ARBA00023170"/>
    </source>
</evidence>
<dbReference type="OrthoDB" id="676979at2759"/>
<dbReference type="Gene3D" id="1.10.510.10">
    <property type="entry name" value="Transferase(Phosphotransferase) domain 1"/>
    <property type="match status" value="1"/>
</dbReference>
<dbReference type="Pfam" id="PF13855">
    <property type="entry name" value="LRR_8"/>
    <property type="match status" value="1"/>
</dbReference>
<evidence type="ECO:0000256" key="7">
    <source>
        <dbReference type="ARBA" id="ARBA00022553"/>
    </source>
</evidence>
<evidence type="ECO:0000313" key="26">
    <source>
        <dbReference type="Proteomes" id="UP000436088"/>
    </source>
</evidence>
<dbReference type="Pfam" id="PF00560">
    <property type="entry name" value="LRR_1"/>
    <property type="match status" value="3"/>
</dbReference>
<feature type="domain" description="Protein kinase" evidence="24">
    <location>
        <begin position="464"/>
        <end position="733"/>
    </location>
</feature>
<keyword evidence="11 23" id="KW-0732">Signal</keyword>
<evidence type="ECO:0000256" key="5">
    <source>
        <dbReference type="ARBA" id="ARBA00022475"/>
    </source>
</evidence>
<evidence type="ECO:0000256" key="21">
    <source>
        <dbReference type="ARBA" id="ARBA00048679"/>
    </source>
</evidence>
<dbReference type="GO" id="GO:0005524">
    <property type="term" value="F:ATP binding"/>
    <property type="evidence" value="ECO:0007669"/>
    <property type="project" value="UniProtKB-UniRule"/>
</dbReference>
<evidence type="ECO:0000256" key="13">
    <source>
        <dbReference type="ARBA" id="ARBA00022741"/>
    </source>
</evidence>
<feature type="chain" id="PRO_5025637787" description="non-specific serine/threonine protein kinase" evidence="23">
    <location>
        <begin position="26"/>
        <end position="767"/>
    </location>
</feature>
<dbReference type="InterPro" id="IPR011009">
    <property type="entry name" value="Kinase-like_dom_sf"/>
</dbReference>
<evidence type="ECO:0000256" key="2">
    <source>
        <dbReference type="ARBA" id="ARBA00004479"/>
    </source>
</evidence>
<evidence type="ECO:0000259" key="24">
    <source>
        <dbReference type="PROSITE" id="PS50011"/>
    </source>
</evidence>
<dbReference type="FunFam" id="3.30.200.20:FF:000309">
    <property type="entry name" value="Leucine-rich repeat receptor protein kinase MSP1"/>
    <property type="match status" value="1"/>
</dbReference>
<evidence type="ECO:0000256" key="11">
    <source>
        <dbReference type="ARBA" id="ARBA00022729"/>
    </source>
</evidence>
<keyword evidence="14" id="KW-0418">Kinase</keyword>
<dbReference type="FunFam" id="3.80.10.10:FF:000275">
    <property type="entry name" value="Leucine-rich repeat receptor-like protein kinase"/>
    <property type="match status" value="1"/>
</dbReference>
<sequence length="767" mass="85001">MVSSFTHPIILGLLWATILISIATSMSTAEQSPLESEAKAVLESGWWNGYSNDTSQRCKWPGISCNFAGIITEIDLSDRGLGGNIPPGIGDLSALEYLDLSNCDLSGELPTSLGNLSLLHFLGLSRNYIHGPIPSALGQLTNLRTLSLAGNQINGSIPSALGQLTNLQILNLAYNQLEGSIPSALGQLTNLQYLYLYDNQLEGSIPQEIEKLKNLRVLAITNNSFIGHDIPLLLCHLTKLEHINLGLNQFTGSIPSCLCNLEALFSLYLSQNRLIGSIPSCVGNLYNLTFLDLHSNQLQGSIPSDIGNLEALISLDLSQNRLNGSIPSQIAMLHRLSELNLTFNQLSGYVPNLYATKLLIVDNSNDCYKIYPDPFEGNKALSPCMNSLVTNNATNNKSPPYIKICLPIAIFYTFSILGCLFFSRVKANNKPAGGRPTKNGDICSIWNYDGKIAYEDIIAATEDFDFRYCIGVGGYGSVYRAQLPCGKVVALKKLHRLEAENPAFDKSFRNEIKFLTEIRHRNIVKLHGFCLHRRSMFLIYEYMEKGSLFYNLRDEVEAVEMDWTKRIEIIKGMAHVLSYLHHDCTPPIVHRDISSNNVLLNSSFQAFVADFGTARMLDLDSSNHTILVGTRGYIAPELAYTMVVTEKCDVYSFGVVALETLMGKHPEEVLSWLPSPSSLVNTKLIDVLDNCLPLPTSQLVAQNLVHVATLIFACLNQRPKLRPTMKEVCKEFLSRQTSLNVPLRMISLFQLVKHEMHIGESSDTCNV</sequence>
<keyword evidence="13 22" id="KW-0547">Nucleotide-binding</keyword>
<keyword evidence="15 22" id="KW-0067">ATP-binding</keyword>
<dbReference type="FunFam" id="3.80.10.10:FF:000383">
    <property type="entry name" value="Leucine-rich repeat receptor protein kinase EMS1"/>
    <property type="match status" value="1"/>
</dbReference>
<dbReference type="AlphaFoldDB" id="A0A6A3BCG6"/>
<dbReference type="SMART" id="SM00369">
    <property type="entry name" value="LRR_TYP"/>
    <property type="match status" value="7"/>
</dbReference>
<dbReference type="Gene3D" id="3.30.200.20">
    <property type="entry name" value="Phosphorylase Kinase, domain 1"/>
    <property type="match status" value="1"/>
</dbReference>
<dbReference type="InterPro" id="IPR003591">
    <property type="entry name" value="Leu-rich_rpt_typical-subtyp"/>
</dbReference>
<evidence type="ECO:0000256" key="1">
    <source>
        <dbReference type="ARBA" id="ARBA00004236"/>
    </source>
</evidence>
<accession>A0A6A3BCG6</accession>
<evidence type="ECO:0000256" key="10">
    <source>
        <dbReference type="ARBA" id="ARBA00022692"/>
    </source>
</evidence>
<evidence type="ECO:0000256" key="3">
    <source>
        <dbReference type="ARBA" id="ARBA00009592"/>
    </source>
</evidence>
<reference evidence="25" key="1">
    <citation type="submission" date="2019-09" db="EMBL/GenBank/DDBJ databases">
        <title>Draft genome information of white flower Hibiscus syriacus.</title>
        <authorList>
            <person name="Kim Y.-M."/>
        </authorList>
    </citation>
    <scope>NUCLEOTIDE SEQUENCE [LARGE SCALE GENOMIC DNA]</scope>
    <source>
        <strain evidence="25">YM2019G1</strain>
    </source>
</reference>
<dbReference type="GO" id="GO:0004674">
    <property type="term" value="F:protein serine/threonine kinase activity"/>
    <property type="evidence" value="ECO:0007669"/>
    <property type="project" value="UniProtKB-KW"/>
</dbReference>
<dbReference type="InterPro" id="IPR000719">
    <property type="entry name" value="Prot_kinase_dom"/>
</dbReference>
<keyword evidence="19" id="KW-0325">Glycoprotein</keyword>
<feature type="signal peptide" evidence="23">
    <location>
        <begin position="1"/>
        <end position="25"/>
    </location>
</feature>
<dbReference type="InterPro" id="IPR017441">
    <property type="entry name" value="Protein_kinase_ATP_BS"/>
</dbReference>
<dbReference type="EMBL" id="VEPZ02000870">
    <property type="protein sequence ID" value="KAE8714594.1"/>
    <property type="molecule type" value="Genomic_DNA"/>
</dbReference>
<keyword evidence="7" id="KW-0597">Phosphoprotein</keyword>
<comment type="catalytic activity">
    <reaction evidence="20">
        <text>L-threonyl-[protein] + ATP = O-phospho-L-threonyl-[protein] + ADP + H(+)</text>
        <dbReference type="Rhea" id="RHEA:46608"/>
        <dbReference type="Rhea" id="RHEA-COMP:11060"/>
        <dbReference type="Rhea" id="RHEA-COMP:11605"/>
        <dbReference type="ChEBI" id="CHEBI:15378"/>
        <dbReference type="ChEBI" id="CHEBI:30013"/>
        <dbReference type="ChEBI" id="CHEBI:30616"/>
        <dbReference type="ChEBI" id="CHEBI:61977"/>
        <dbReference type="ChEBI" id="CHEBI:456216"/>
        <dbReference type="EC" id="2.7.11.1"/>
    </reaction>
</comment>
<keyword evidence="17" id="KW-0472">Membrane</keyword>
<dbReference type="InterPro" id="IPR001611">
    <property type="entry name" value="Leu-rich_rpt"/>
</dbReference>
<gene>
    <name evidence="25" type="ORF">F3Y22_tig00110195pilonHSYRG00236</name>
</gene>